<dbReference type="PANTHER" id="PTHR11113:SF14">
    <property type="entry name" value="N-ACETYLGLUCOSAMINE-6-PHOSPHATE DEACETYLASE"/>
    <property type="match status" value="1"/>
</dbReference>
<dbReference type="InterPro" id="IPR011059">
    <property type="entry name" value="Metal-dep_hydrolase_composite"/>
</dbReference>
<keyword evidence="4 5" id="KW-0119">Carbohydrate metabolism</keyword>
<gene>
    <name evidence="7" type="primary">nagA</name>
    <name evidence="7" type="ORF">GWC95_00360</name>
</gene>
<dbReference type="InterPro" id="IPR032466">
    <property type="entry name" value="Metal_Hydrolase"/>
</dbReference>
<dbReference type="Gene3D" id="2.30.40.10">
    <property type="entry name" value="Urease, subunit C, domain 1"/>
    <property type="match status" value="1"/>
</dbReference>
<comment type="similarity">
    <text evidence="1 5">Belongs to the metallo-dependent hydrolases superfamily. NagA family.</text>
</comment>
<dbReference type="SUPFAM" id="SSF51338">
    <property type="entry name" value="Composite domain of metallo-dependent hydrolases"/>
    <property type="match status" value="1"/>
</dbReference>
<keyword evidence="2" id="KW-0479">Metal-binding</keyword>
<dbReference type="NCBIfam" id="TIGR00221">
    <property type="entry name" value="nagA"/>
    <property type="match status" value="1"/>
</dbReference>
<evidence type="ECO:0000256" key="3">
    <source>
        <dbReference type="ARBA" id="ARBA00022801"/>
    </source>
</evidence>
<evidence type="ECO:0000256" key="1">
    <source>
        <dbReference type="ARBA" id="ARBA00010716"/>
    </source>
</evidence>
<dbReference type="SUPFAM" id="SSF51556">
    <property type="entry name" value="Metallo-dependent hydrolases"/>
    <property type="match status" value="1"/>
</dbReference>
<dbReference type="RefSeq" id="WP_161816685.1">
    <property type="nucleotide sequence ID" value="NZ_JAACJS010000002.1"/>
</dbReference>
<evidence type="ECO:0000256" key="2">
    <source>
        <dbReference type="ARBA" id="ARBA00022723"/>
    </source>
</evidence>
<sequence length="367" mass="39383">MNTSETRFYKAEKIFTGNEWLYGKAIAVAGGKIAGIVEAAVVKEGPCKESHIIAPAFIDVQIYGAYGKLVSVYPEAASLHLLYDYCSKGGASHFQPTAATNSHEVFYRCIDAVKQYWSEGGKGCLGLHIEGPWIHPAKKGAHIESFIHPPTVEEARALLEYGAGVITMITLAPEVCSKEVIELIRSYGVIISAGHSNATYSEATTAFNEGIETATHLYNAMSAFQHRAPGMVGAIFDHPKAMTSIVPDGYHVDFPAVRIAKKILNERLFAITDAVTETDSGPYPHYLAGDKYEAGGILSGSALTMAKCVRNLVNHVGIELGEALKMASLYPAQVMKKDDAIGTITEGASANLVMLNEGLEVTGLVTN</sequence>
<dbReference type="Pfam" id="PF01979">
    <property type="entry name" value="Amidohydro_1"/>
    <property type="match status" value="1"/>
</dbReference>
<evidence type="ECO:0000256" key="4">
    <source>
        <dbReference type="ARBA" id="ARBA00023277"/>
    </source>
</evidence>
<comment type="caution">
    <text evidence="7">The sequence shown here is derived from an EMBL/GenBank/DDBJ whole genome shotgun (WGS) entry which is preliminary data.</text>
</comment>
<dbReference type="EMBL" id="JAACJS010000002">
    <property type="protein sequence ID" value="NCI48351.1"/>
    <property type="molecule type" value="Genomic_DNA"/>
</dbReference>
<protein>
    <submittedName>
        <fullName evidence="7">N-acetylglucosamine-6-phosphate deacetylase</fullName>
        <ecNumber evidence="7">3.5.1.25</ecNumber>
    </submittedName>
</protein>
<dbReference type="Gene3D" id="3.20.20.140">
    <property type="entry name" value="Metal-dependent hydrolases"/>
    <property type="match status" value="1"/>
</dbReference>
<proteinExistence type="inferred from homology"/>
<feature type="domain" description="Amidohydrolase-related" evidence="6">
    <location>
        <begin position="52"/>
        <end position="355"/>
    </location>
</feature>
<evidence type="ECO:0000313" key="8">
    <source>
        <dbReference type="Proteomes" id="UP000753802"/>
    </source>
</evidence>
<dbReference type="InterPro" id="IPR003764">
    <property type="entry name" value="GlcNAc_6-P_deAcase"/>
</dbReference>
<evidence type="ECO:0000313" key="7">
    <source>
        <dbReference type="EMBL" id="NCI48351.1"/>
    </source>
</evidence>
<reference evidence="7 8" key="1">
    <citation type="submission" date="2020-01" db="EMBL/GenBank/DDBJ databases">
        <title>Genome analysis.</title>
        <authorList>
            <person name="Wu S."/>
            <person name="Wang G."/>
        </authorList>
    </citation>
    <scope>NUCLEOTIDE SEQUENCE [LARGE SCALE GENOMIC DNA]</scope>
    <source>
        <strain evidence="7 8">SYL130</strain>
    </source>
</reference>
<dbReference type="InterPro" id="IPR006680">
    <property type="entry name" value="Amidohydro-rel"/>
</dbReference>
<organism evidence="7 8">
    <name type="scientific">Sediminibacterium roseum</name>
    <dbReference type="NCBI Taxonomy" id="1978412"/>
    <lineage>
        <taxon>Bacteria</taxon>
        <taxon>Pseudomonadati</taxon>
        <taxon>Bacteroidota</taxon>
        <taxon>Chitinophagia</taxon>
        <taxon>Chitinophagales</taxon>
        <taxon>Chitinophagaceae</taxon>
        <taxon>Sediminibacterium</taxon>
    </lineage>
</organism>
<evidence type="ECO:0000256" key="5">
    <source>
        <dbReference type="PIRNR" id="PIRNR038994"/>
    </source>
</evidence>
<dbReference type="PANTHER" id="PTHR11113">
    <property type="entry name" value="N-ACETYLGLUCOSAMINE-6-PHOSPHATE DEACETYLASE"/>
    <property type="match status" value="1"/>
</dbReference>
<keyword evidence="3 5" id="KW-0378">Hydrolase</keyword>
<name>A0ABW9ZU12_9BACT</name>
<dbReference type="EC" id="3.5.1.25" evidence="7"/>
<dbReference type="Proteomes" id="UP000753802">
    <property type="component" value="Unassembled WGS sequence"/>
</dbReference>
<accession>A0ABW9ZU12</accession>
<dbReference type="GO" id="GO:0008448">
    <property type="term" value="F:N-acetylglucosamine-6-phosphate deacetylase activity"/>
    <property type="evidence" value="ECO:0007669"/>
    <property type="project" value="UniProtKB-EC"/>
</dbReference>
<keyword evidence="8" id="KW-1185">Reference proteome</keyword>
<dbReference type="PIRSF" id="PIRSF038994">
    <property type="entry name" value="NagA"/>
    <property type="match status" value="1"/>
</dbReference>
<evidence type="ECO:0000259" key="6">
    <source>
        <dbReference type="Pfam" id="PF01979"/>
    </source>
</evidence>